<dbReference type="RefSeq" id="WP_048187168.1">
    <property type="nucleotide sequence ID" value="NZ_CP011097.1"/>
</dbReference>
<evidence type="ECO:0000256" key="2">
    <source>
        <dbReference type="ARBA" id="ARBA00022966"/>
    </source>
</evidence>
<evidence type="ECO:0000313" key="3">
    <source>
        <dbReference type="EMBL" id="AJZ76419.1"/>
    </source>
</evidence>
<dbReference type="KEGG" id="tah:SU86_008705"/>
<dbReference type="AlphaFoldDB" id="A0A3G1B2P6"/>
<dbReference type="PANTHER" id="PTHR11412:SF136">
    <property type="entry name" value="CD109 ANTIGEN"/>
    <property type="match status" value="1"/>
</dbReference>
<organism evidence="3 4">
    <name type="scientific">Candidatus Nitrosotenuis cloacae</name>
    <dbReference type="NCBI Taxonomy" id="1603555"/>
    <lineage>
        <taxon>Archaea</taxon>
        <taxon>Nitrososphaerota</taxon>
        <taxon>Candidatus Nitrosotenuis</taxon>
    </lineage>
</organism>
<reference evidence="3 4" key="1">
    <citation type="journal article" date="2016" name="Sci. Rep.">
        <title>A novel ammonia-oxidizing archaeon from wastewater treatment plant: Its enrichment, physiological and genomic characteristics.</title>
        <authorList>
            <person name="Li Y."/>
            <person name="Ding K."/>
            <person name="Wen X."/>
            <person name="Zhang B."/>
            <person name="Shen B."/>
            <person name="Yang Y."/>
        </authorList>
    </citation>
    <scope>NUCLEOTIDE SEQUENCE [LARGE SCALE GENOMIC DNA]</scope>
    <source>
        <strain evidence="3 4">SAT1</strain>
    </source>
</reference>
<keyword evidence="2" id="KW-0882">Thioester bond</keyword>
<dbReference type="Proteomes" id="UP000266745">
    <property type="component" value="Chromosome"/>
</dbReference>
<dbReference type="OrthoDB" id="11311at2157"/>
<dbReference type="InterPro" id="IPR050473">
    <property type="entry name" value="A2M/Complement_sys"/>
</dbReference>
<evidence type="ECO:0000256" key="1">
    <source>
        <dbReference type="ARBA" id="ARBA00022729"/>
    </source>
</evidence>
<protein>
    <recommendedName>
        <fullName evidence="5">Biofilm-associated protein</fullName>
    </recommendedName>
</protein>
<keyword evidence="4" id="KW-1185">Reference proteome</keyword>
<dbReference type="Gene3D" id="2.60.40.1930">
    <property type="match status" value="2"/>
</dbReference>
<dbReference type="EMBL" id="CP011097">
    <property type="protein sequence ID" value="AJZ76419.1"/>
    <property type="molecule type" value="Genomic_DNA"/>
</dbReference>
<sequence length="704" mass="75132">MNYSTLMILGIFAVSIFSISGIASAETSAKSTNFEKTTLVEFTNNDASEIQTVRMWLGKDSGEFKSFKSEKGWTGTKTPQGVLVFSTSDPLNSGESVKFGIKTEVEGPGINWKTVDATGNELAVGKVLPGQTSAPPPPPPQDNTVIPTPKMDGATFRVIPESPKTGDTVRIVGDGFPPKTVFKFTIDDQPLEDIQTDEKGHVSGTAKIPITKQADRVEFSLVDNQGNKKTISIRITQAEQVAAPQNTKKLTVDQGTSIAEPGEKISAKGTGKPGSSIKITAKDPTGVKLYEAVVPVDNQGNWSHETVVPLDAPLGTRQVEFSDGLDTITRSFSVSISKTINISSSATKYNPGDKFVFNGTAKPDQSLQVVINDPIGKEIFSDILELDSTGVISFEYQTAATSTKGTYAVIATQGSETEIVRVGLGELPSPQIIAKFDKLNYASSETAKITIEGPAKANISILIIDPGDKVKLTETVTLGLDGSKVHDLVLDGYKSGVYTAVIKHTKSEAQLVFSVGLQQSSGPILMQATKQEYLPGDSVLVLGSTNVNVLLSLEMLDPDGKVLKKKDIFSDKEGKFSEGTFRVPSDAKQGPWVIKAKSGSNSADAKFTVSGTITKTFSVKTDKTTAYRSGDYMTIIGTGGGKTQTVVIKILDSKNNEITDLTMSSTKEGSFQTLWPVPSGMEPGKYNIKATVGGETAETTFDLQ</sequence>
<dbReference type="STRING" id="1603555.SU86_008705"/>
<dbReference type="GeneID" id="24874641"/>
<proteinExistence type="predicted"/>
<accession>A0A3G1B2P6</accession>
<evidence type="ECO:0000313" key="4">
    <source>
        <dbReference type="Proteomes" id="UP000266745"/>
    </source>
</evidence>
<keyword evidence="1" id="KW-0732">Signal</keyword>
<dbReference type="PANTHER" id="PTHR11412">
    <property type="entry name" value="MACROGLOBULIN / COMPLEMENT"/>
    <property type="match status" value="1"/>
</dbReference>
<evidence type="ECO:0008006" key="5">
    <source>
        <dbReference type="Google" id="ProtNLM"/>
    </source>
</evidence>
<name>A0A3G1B2P6_9ARCH</name>
<gene>
    <name evidence="3" type="ORF">SU86_008705</name>
</gene>